<dbReference type="PIRSF" id="PIRSF002808">
    <property type="entry name" value="Hexose_phosphate_transp"/>
    <property type="match status" value="1"/>
</dbReference>
<dbReference type="InterPro" id="IPR036259">
    <property type="entry name" value="MFS_trans_sf"/>
</dbReference>
<dbReference type="InterPro" id="IPR050382">
    <property type="entry name" value="MFS_Na/Anion_cotransporter"/>
</dbReference>
<feature type="transmembrane region" description="Helical" evidence="8">
    <location>
        <begin position="258"/>
        <end position="280"/>
    </location>
</feature>
<dbReference type="InterPro" id="IPR020846">
    <property type="entry name" value="MFS_dom"/>
</dbReference>
<keyword evidence="6 8" id="KW-0472">Membrane</keyword>
<name>A0A6C7HQ51_SALEP</name>
<dbReference type="Gene3D" id="1.20.1250.20">
    <property type="entry name" value="MFS general substrate transporter like domains"/>
    <property type="match status" value="2"/>
</dbReference>
<protein>
    <submittedName>
        <fullName evidence="10">Hexonate sugar transport protein</fullName>
    </submittedName>
</protein>
<feature type="transmembrane region" description="Helical" evidence="8">
    <location>
        <begin position="191"/>
        <end position="209"/>
    </location>
</feature>
<dbReference type="Proteomes" id="UP000000613">
    <property type="component" value="Chromosome"/>
</dbReference>
<feature type="transmembrane region" description="Helical" evidence="8">
    <location>
        <begin position="419"/>
        <end position="442"/>
    </location>
</feature>
<keyword evidence="4 8" id="KW-0812">Transmembrane</keyword>
<dbReference type="EMBL" id="AM933172">
    <property type="protein sequence ID" value="CAR33013.1"/>
    <property type="molecule type" value="Genomic_DNA"/>
</dbReference>
<feature type="transmembrane region" description="Helical" evidence="8">
    <location>
        <begin position="332"/>
        <end position="350"/>
    </location>
</feature>
<keyword evidence="10" id="KW-0813">Transport</keyword>
<dbReference type="KEGG" id="set:SEN1434"/>
<feature type="transmembrane region" description="Helical" evidence="8">
    <location>
        <begin position="390"/>
        <end position="413"/>
    </location>
</feature>
<evidence type="ECO:0000256" key="3">
    <source>
        <dbReference type="ARBA" id="ARBA00022519"/>
    </source>
</evidence>
<evidence type="ECO:0000256" key="8">
    <source>
        <dbReference type="SAM" id="Phobius"/>
    </source>
</evidence>
<feature type="transmembrane region" description="Helical" evidence="8">
    <location>
        <begin position="115"/>
        <end position="135"/>
    </location>
</feature>
<evidence type="ECO:0000256" key="7">
    <source>
        <dbReference type="ARBA" id="ARBA00038514"/>
    </source>
</evidence>
<dbReference type="CDD" id="cd17319">
    <property type="entry name" value="MFS_ExuT_GudP_like"/>
    <property type="match status" value="1"/>
</dbReference>
<dbReference type="SUPFAM" id="SSF103473">
    <property type="entry name" value="MFS general substrate transporter"/>
    <property type="match status" value="1"/>
</dbReference>
<feature type="transmembrane region" description="Helical" evidence="8">
    <location>
        <begin position="91"/>
        <end position="109"/>
    </location>
</feature>
<proteinExistence type="inferred from homology"/>
<feature type="transmembrane region" description="Helical" evidence="8">
    <location>
        <begin position="62"/>
        <end position="84"/>
    </location>
</feature>
<keyword evidence="5 8" id="KW-1133">Transmembrane helix</keyword>
<evidence type="ECO:0000313" key="11">
    <source>
        <dbReference type="Proteomes" id="UP000000613"/>
    </source>
</evidence>
<dbReference type="PROSITE" id="PS50850">
    <property type="entry name" value="MFS"/>
    <property type="match status" value="1"/>
</dbReference>
<organism evidence="10 11">
    <name type="scientific">Salmonella enteritidis PT4 (strain P125109)</name>
    <dbReference type="NCBI Taxonomy" id="550537"/>
    <lineage>
        <taxon>Bacteria</taxon>
        <taxon>Pseudomonadati</taxon>
        <taxon>Pseudomonadota</taxon>
        <taxon>Gammaproteobacteria</taxon>
        <taxon>Enterobacterales</taxon>
        <taxon>Enterobacteriaceae</taxon>
        <taxon>Salmonella</taxon>
    </lineage>
</organism>
<keyword evidence="10" id="KW-0762">Sugar transport</keyword>
<keyword evidence="2" id="KW-1003">Cell membrane</keyword>
<dbReference type="PANTHER" id="PTHR11662:SF399">
    <property type="entry name" value="FI19708P1-RELATED"/>
    <property type="match status" value="1"/>
</dbReference>
<evidence type="ECO:0000259" key="9">
    <source>
        <dbReference type="PROSITE" id="PS50850"/>
    </source>
</evidence>
<feature type="domain" description="Major facilitator superfamily (MFS) profile" evidence="9">
    <location>
        <begin position="26"/>
        <end position="445"/>
    </location>
</feature>
<accession>A0A6C7HQ51</accession>
<comment type="similarity">
    <text evidence="7">Belongs to the major facilitator superfamily. Phthalate permease family.</text>
</comment>
<dbReference type="AlphaFoldDB" id="A0A6C7HQ51"/>
<dbReference type="PANTHER" id="PTHR11662">
    <property type="entry name" value="SOLUTE CARRIER FAMILY 17"/>
    <property type="match status" value="1"/>
</dbReference>
<evidence type="ECO:0000256" key="1">
    <source>
        <dbReference type="ARBA" id="ARBA00004429"/>
    </source>
</evidence>
<feature type="transmembrane region" description="Helical" evidence="8">
    <location>
        <begin position="356"/>
        <end position="378"/>
    </location>
</feature>
<keyword evidence="3" id="KW-0997">Cell inner membrane</keyword>
<feature type="transmembrane region" description="Helical" evidence="8">
    <location>
        <begin position="166"/>
        <end position="185"/>
    </location>
</feature>
<dbReference type="InterPro" id="IPR000849">
    <property type="entry name" value="Sugar_P_transporter"/>
</dbReference>
<evidence type="ECO:0000313" key="10">
    <source>
        <dbReference type="EMBL" id="CAR33013.1"/>
    </source>
</evidence>
<comment type="subcellular location">
    <subcellularLocation>
        <location evidence="1">Cell inner membrane</location>
        <topology evidence="1">Multi-pass membrane protein</topology>
    </subcellularLocation>
</comment>
<evidence type="ECO:0000256" key="6">
    <source>
        <dbReference type="ARBA" id="ARBA00023136"/>
    </source>
</evidence>
<dbReference type="Pfam" id="PF07690">
    <property type="entry name" value="MFS_1"/>
    <property type="match status" value="1"/>
</dbReference>
<evidence type="ECO:0000256" key="5">
    <source>
        <dbReference type="ARBA" id="ARBA00022989"/>
    </source>
</evidence>
<dbReference type="InterPro" id="IPR011701">
    <property type="entry name" value="MFS"/>
</dbReference>
<evidence type="ECO:0000256" key="4">
    <source>
        <dbReference type="ARBA" id="ARBA00022692"/>
    </source>
</evidence>
<feature type="transmembrane region" description="Helical" evidence="8">
    <location>
        <begin position="24"/>
        <end position="42"/>
    </location>
</feature>
<dbReference type="GO" id="GO:0022857">
    <property type="term" value="F:transmembrane transporter activity"/>
    <property type="evidence" value="ECO:0007669"/>
    <property type="project" value="InterPro"/>
</dbReference>
<dbReference type="GO" id="GO:0005886">
    <property type="term" value="C:plasma membrane"/>
    <property type="evidence" value="ECO:0007669"/>
    <property type="project" value="UniProtKB-SubCell"/>
</dbReference>
<sequence length="469" mass="51336">MACVYPDACRYNTGIIMKASRQRLFILTLLFIVTAINYMDRANLAVAGSNIQNDFSLTPTQLGLLFSMFTWAYAASQIPVGYVLDRIGSRILYGGAIILWSIFTFMMGFASHHLFATATASFAMLLACRALIGVAEAPSFPSNTKIIATWFPDHERARATAIYSSAQYIGLALLTPALAFIVANYGWEMSFYLSGGAGILFGIYWLMYYRDPQHSTAVNQAELDYIKAGGGYGSENQSSVSAKISWQNIKFFLSKKTIWGLFITQFACSSTLYFFLTWFIVYLEKGLHLSISKAGIGAMLPYIMAMLGVLCGGTLSDMLLKKGKSRTLARKLPVMAGLCVTMIIGLVNFFENQPVIAIVILSVAFFANAFSNLGWVVWSDVIPRNFLGTMGGFLNICGNLSGIVSPIVIGVILQRTQNFQYAMWYIAGVAGLGLLAYIFLVGKIEVILPGKKNADTVDKNAINPATANK</sequence>
<reference evidence="10 11" key="1">
    <citation type="journal article" date="2008" name="Genome Res.">
        <title>Comparative genome analysis of Salmonella enteritidis PT4 and Salmonella gallinarum 287/91 provides insights into evolutionary and host adaptation pathways.</title>
        <authorList>
            <person name="Thomson N.R."/>
            <person name="Clayton D.J."/>
            <person name="Windhorst D."/>
            <person name="Vernikos G."/>
            <person name="Davidson S."/>
            <person name="Churcher C."/>
            <person name="Quail M.A."/>
            <person name="Stevens M."/>
            <person name="Jones M.A."/>
            <person name="Watson M."/>
            <person name="Barron A."/>
            <person name="Layton A."/>
            <person name="Pickard D."/>
            <person name="Kingsley R.A."/>
            <person name="Bignell A."/>
            <person name="Clark L."/>
            <person name="Harris B."/>
            <person name="Ormond D."/>
            <person name="Abdellah Z."/>
            <person name="Brooks K."/>
            <person name="Cherevach I."/>
            <person name="Chillingworth T."/>
            <person name="Woodward J."/>
            <person name="Norberczak H."/>
            <person name="Lord A."/>
            <person name="Arrowsmith C."/>
            <person name="Jagels K."/>
            <person name="Moule S."/>
            <person name="Mungall K."/>
            <person name="Sanders M."/>
            <person name="Whitehead S."/>
            <person name="Chabalgoity J.A."/>
            <person name="Maskell D."/>
            <person name="Humphrey T."/>
            <person name="Roberts M."/>
            <person name="Barrow P.A."/>
            <person name="Dougan G."/>
            <person name="Parkhill J."/>
        </authorList>
    </citation>
    <scope>NUCLEOTIDE SEQUENCE [LARGE SCALE GENOMIC DNA]</scope>
    <source>
        <strain evidence="10 11">P125109</strain>
    </source>
</reference>
<gene>
    <name evidence="10" type="ordered locus">SEN1434</name>
</gene>
<feature type="transmembrane region" description="Helical" evidence="8">
    <location>
        <begin position="300"/>
        <end position="320"/>
    </location>
</feature>
<evidence type="ECO:0000256" key="2">
    <source>
        <dbReference type="ARBA" id="ARBA00022475"/>
    </source>
</evidence>